<proteinExistence type="predicted"/>
<protein>
    <submittedName>
        <fullName evidence="3">DNA-repair protein</fullName>
    </submittedName>
</protein>
<dbReference type="SMART" id="SM00490">
    <property type="entry name" value="HELICc"/>
    <property type="match status" value="1"/>
</dbReference>
<comment type="caution">
    <text evidence="3">The sequence shown here is derived from an EMBL/GenBank/DDBJ whole genome shotgun (WGS) entry which is preliminary data.</text>
</comment>
<evidence type="ECO:0000259" key="1">
    <source>
        <dbReference type="PROSITE" id="PS51192"/>
    </source>
</evidence>
<evidence type="ECO:0000259" key="2">
    <source>
        <dbReference type="PROSITE" id="PS51194"/>
    </source>
</evidence>
<dbReference type="EMBL" id="BKAX01000006">
    <property type="protein sequence ID" value="GEQ06226.1"/>
    <property type="molecule type" value="Genomic_DNA"/>
</dbReference>
<sequence length="687" mass="79397">MLNDLSFKLQYRSSHDNLFKHFYKPCLSNSIKYDRASGYFTSESLKLLAKGLDVFLLNGGQIRIVANPNLTPEDIEAIEKGHAARENVIERRLLKEVELSYRTIEDDTLNVLSWLIYKGQLDIKIAFATNGSIYHEKFGVFTDRDGNSIAFSGSANETYNGLSQNFEKIDVYSIENDRHRIDNAIEDFEKLWTNETNELSVVDLPKTIKQKMIEYRTDDLPLSIQNNQTKEKMEKEINPREYQKEAINAWEKSGNKGILEMATGTGKTITSLLAAREYVKRKSACVLVIIVPFQHLVNQWEKDINLILDADVVKCMGSQKSWFNRTKSMIQEFNLSLISQFVVITTYKTATSLHFKQLFAKLNGSAMLITDECHYITFKGFNDFPFDNFSASLGLSATPDRWWDEEGTNYMKNSVGEVVYEYTLEEAITNGKLTPYDYYPHLVELTEYEMQKYNKITQLIINHLNKEDSESKDRLEILYRKRANIVNKATNKFVTFIRDFKSEDLENISHTLVYCAPGDIELIVKAISDLGVKVSKFNSEIKNSDREQLLKMFELGQIQVLVAIKCLDEGVDVPATKTAYFLSSTSNPREFVQRRGRILRKHNGKTFAKIHDYIVLPIGFTYEDFYKIAVKELPRFSEFNDSALNSTHSKLEMTRVLEDYNLTQLMYKKPWDVYKEMKELYDDGSVK</sequence>
<name>A0ABQ0Y488_STAGA</name>
<dbReference type="PROSITE" id="PS51192">
    <property type="entry name" value="HELICASE_ATP_BIND_1"/>
    <property type="match status" value="1"/>
</dbReference>
<dbReference type="InterPro" id="IPR014001">
    <property type="entry name" value="Helicase_ATP-bd"/>
</dbReference>
<feature type="domain" description="Helicase ATP-binding" evidence="1">
    <location>
        <begin position="248"/>
        <end position="417"/>
    </location>
</feature>
<accession>A0ABQ0Y488</accession>
<dbReference type="RefSeq" id="WP_042737852.1">
    <property type="nucleotide sequence ID" value="NZ_BKAX01000006.1"/>
</dbReference>
<evidence type="ECO:0000313" key="4">
    <source>
        <dbReference type="Proteomes" id="UP000321057"/>
    </source>
</evidence>
<keyword evidence="4" id="KW-1185">Reference proteome</keyword>
<evidence type="ECO:0000313" key="3">
    <source>
        <dbReference type="EMBL" id="GEQ06226.1"/>
    </source>
</evidence>
<dbReference type="Proteomes" id="UP000321057">
    <property type="component" value="Unassembled WGS sequence"/>
</dbReference>
<dbReference type="CDD" id="cd17926">
    <property type="entry name" value="DEXHc_RE"/>
    <property type="match status" value="1"/>
</dbReference>
<gene>
    <name evidence="3" type="ORF">SGA02_20540</name>
</gene>
<organism evidence="3 4">
    <name type="scientific">Staphylococcus gallinarum</name>
    <dbReference type="NCBI Taxonomy" id="1293"/>
    <lineage>
        <taxon>Bacteria</taxon>
        <taxon>Bacillati</taxon>
        <taxon>Bacillota</taxon>
        <taxon>Bacilli</taxon>
        <taxon>Bacillales</taxon>
        <taxon>Staphylococcaceae</taxon>
        <taxon>Staphylococcus</taxon>
    </lineage>
</organism>
<dbReference type="SUPFAM" id="SSF52540">
    <property type="entry name" value="P-loop containing nucleoside triphosphate hydrolases"/>
    <property type="match status" value="1"/>
</dbReference>
<dbReference type="Gene3D" id="3.40.50.300">
    <property type="entry name" value="P-loop containing nucleotide triphosphate hydrolases"/>
    <property type="match status" value="2"/>
</dbReference>
<dbReference type="PANTHER" id="PTHR47396">
    <property type="entry name" value="TYPE I RESTRICTION ENZYME ECOKI R PROTEIN"/>
    <property type="match status" value="1"/>
</dbReference>
<dbReference type="Pfam" id="PF04851">
    <property type="entry name" value="ResIII"/>
    <property type="match status" value="1"/>
</dbReference>
<dbReference type="InterPro" id="IPR027417">
    <property type="entry name" value="P-loop_NTPase"/>
</dbReference>
<dbReference type="PANTHER" id="PTHR47396:SF1">
    <property type="entry name" value="ATP-DEPENDENT HELICASE IRC3-RELATED"/>
    <property type="match status" value="1"/>
</dbReference>
<dbReference type="InterPro" id="IPR006935">
    <property type="entry name" value="Helicase/UvrB_N"/>
</dbReference>
<reference evidence="3 4" key="1">
    <citation type="submission" date="2019-07" db="EMBL/GenBank/DDBJ databases">
        <title>Whole genome shotgun sequence of Staphylococcus gallinarum NBRC 109767.</title>
        <authorList>
            <person name="Hosoyama A."/>
            <person name="Uohara A."/>
            <person name="Ohji S."/>
            <person name="Ichikawa N."/>
        </authorList>
    </citation>
    <scope>NUCLEOTIDE SEQUENCE [LARGE SCALE GENOMIC DNA]</scope>
    <source>
        <strain evidence="3 4">NBRC 109767</strain>
    </source>
</reference>
<dbReference type="CDD" id="cd09179">
    <property type="entry name" value="PLDc_N_DEXD_a"/>
    <property type="match status" value="1"/>
</dbReference>
<dbReference type="InterPro" id="IPR050742">
    <property type="entry name" value="Helicase_Restrict-Modif_Enz"/>
</dbReference>
<dbReference type="Pfam" id="PF00271">
    <property type="entry name" value="Helicase_C"/>
    <property type="match status" value="1"/>
</dbReference>
<dbReference type="Gene3D" id="3.30.870.10">
    <property type="entry name" value="Endonuclease Chain A"/>
    <property type="match status" value="1"/>
</dbReference>
<dbReference type="PROSITE" id="PS51194">
    <property type="entry name" value="HELICASE_CTER"/>
    <property type="match status" value="1"/>
</dbReference>
<dbReference type="InterPro" id="IPR001650">
    <property type="entry name" value="Helicase_C-like"/>
</dbReference>
<dbReference type="SMART" id="SM00487">
    <property type="entry name" value="DEXDc"/>
    <property type="match status" value="1"/>
</dbReference>
<feature type="domain" description="Helicase C-terminal" evidence="2">
    <location>
        <begin position="474"/>
        <end position="657"/>
    </location>
</feature>